<evidence type="ECO:0000313" key="11">
    <source>
        <dbReference type="Proteomes" id="UP000724672"/>
    </source>
</evidence>
<dbReference type="SUPFAM" id="SSF52172">
    <property type="entry name" value="CheY-like"/>
    <property type="match status" value="1"/>
</dbReference>
<dbReference type="Proteomes" id="UP000724672">
    <property type="component" value="Unassembled WGS sequence"/>
</dbReference>
<dbReference type="GO" id="GO:0000976">
    <property type="term" value="F:transcription cis-regulatory region binding"/>
    <property type="evidence" value="ECO:0007669"/>
    <property type="project" value="TreeGrafter"/>
</dbReference>
<dbReference type="InterPro" id="IPR039420">
    <property type="entry name" value="WalR-like"/>
</dbReference>
<keyword evidence="2" id="KW-0902">Two-component regulatory system</keyword>
<dbReference type="InterPro" id="IPR001789">
    <property type="entry name" value="Sig_transdc_resp-reg_receiver"/>
</dbReference>
<dbReference type="PANTHER" id="PTHR48111">
    <property type="entry name" value="REGULATOR OF RPOS"/>
    <property type="match status" value="1"/>
</dbReference>
<dbReference type="Gene3D" id="6.10.250.690">
    <property type="match status" value="1"/>
</dbReference>
<dbReference type="Gene3D" id="1.10.10.10">
    <property type="entry name" value="Winged helix-like DNA-binding domain superfamily/Winged helix DNA-binding domain"/>
    <property type="match status" value="1"/>
</dbReference>
<evidence type="ECO:0000256" key="4">
    <source>
        <dbReference type="ARBA" id="ARBA00023125"/>
    </source>
</evidence>
<evidence type="ECO:0000256" key="7">
    <source>
        <dbReference type="PROSITE-ProRule" id="PRU01091"/>
    </source>
</evidence>
<dbReference type="InterPro" id="IPR011006">
    <property type="entry name" value="CheY-like_superfamily"/>
</dbReference>
<evidence type="ECO:0000256" key="1">
    <source>
        <dbReference type="ARBA" id="ARBA00022553"/>
    </source>
</evidence>
<dbReference type="AlphaFoldDB" id="A0A942UV45"/>
<feature type="DNA-binding region" description="OmpR/PhoB-type" evidence="7">
    <location>
        <begin position="131"/>
        <end position="230"/>
    </location>
</feature>
<dbReference type="EMBL" id="WSFT01000016">
    <property type="protein sequence ID" value="MBS4537364.1"/>
    <property type="molecule type" value="Genomic_DNA"/>
</dbReference>
<evidence type="ECO:0000256" key="3">
    <source>
        <dbReference type="ARBA" id="ARBA00023015"/>
    </source>
</evidence>
<dbReference type="GO" id="GO:0005829">
    <property type="term" value="C:cytosol"/>
    <property type="evidence" value="ECO:0007669"/>
    <property type="project" value="TreeGrafter"/>
</dbReference>
<accession>A0A942UV45</accession>
<dbReference type="Pfam" id="PF00072">
    <property type="entry name" value="Response_reg"/>
    <property type="match status" value="1"/>
</dbReference>
<dbReference type="GO" id="GO:0006355">
    <property type="term" value="P:regulation of DNA-templated transcription"/>
    <property type="evidence" value="ECO:0007669"/>
    <property type="project" value="InterPro"/>
</dbReference>
<evidence type="ECO:0000256" key="5">
    <source>
        <dbReference type="ARBA" id="ARBA00023163"/>
    </source>
</evidence>
<organism evidence="10 11">
    <name type="scientific">Anaeromonas frigoriresistens</name>
    <dbReference type="NCBI Taxonomy" id="2683708"/>
    <lineage>
        <taxon>Bacteria</taxon>
        <taxon>Bacillati</taxon>
        <taxon>Bacillota</taxon>
        <taxon>Tissierellia</taxon>
        <taxon>Tissierellales</taxon>
        <taxon>Thermohalobacteraceae</taxon>
        <taxon>Anaeromonas</taxon>
    </lineage>
</organism>
<dbReference type="FunFam" id="1.10.10.10:FF:000018">
    <property type="entry name" value="DNA-binding response regulator ResD"/>
    <property type="match status" value="1"/>
</dbReference>
<dbReference type="PROSITE" id="PS50110">
    <property type="entry name" value="RESPONSE_REGULATORY"/>
    <property type="match status" value="1"/>
</dbReference>
<dbReference type="PANTHER" id="PTHR48111:SF40">
    <property type="entry name" value="PHOSPHATE REGULON TRANSCRIPTIONAL REGULATORY PROTEIN PHOB"/>
    <property type="match status" value="1"/>
</dbReference>
<keyword evidence="11" id="KW-1185">Reference proteome</keyword>
<feature type="domain" description="OmpR/PhoB-type" evidence="9">
    <location>
        <begin position="131"/>
        <end position="230"/>
    </location>
</feature>
<feature type="modified residue" description="4-aspartylphosphate" evidence="6">
    <location>
        <position position="54"/>
    </location>
</feature>
<evidence type="ECO:0000256" key="6">
    <source>
        <dbReference type="PROSITE-ProRule" id="PRU00169"/>
    </source>
</evidence>
<evidence type="ECO:0000256" key="2">
    <source>
        <dbReference type="ARBA" id="ARBA00023012"/>
    </source>
</evidence>
<dbReference type="InterPro" id="IPR036388">
    <property type="entry name" value="WH-like_DNA-bd_sf"/>
</dbReference>
<dbReference type="SMART" id="SM00448">
    <property type="entry name" value="REC"/>
    <property type="match status" value="1"/>
</dbReference>
<dbReference type="Pfam" id="PF00486">
    <property type="entry name" value="Trans_reg_C"/>
    <property type="match status" value="1"/>
</dbReference>
<dbReference type="FunFam" id="3.40.50.2300:FF:000001">
    <property type="entry name" value="DNA-binding response regulator PhoB"/>
    <property type="match status" value="1"/>
</dbReference>
<gene>
    <name evidence="10" type="ORF">GOQ27_02760</name>
</gene>
<dbReference type="GO" id="GO:0000156">
    <property type="term" value="F:phosphorelay response regulator activity"/>
    <property type="evidence" value="ECO:0007669"/>
    <property type="project" value="TreeGrafter"/>
</dbReference>
<dbReference type="Gene3D" id="3.40.50.2300">
    <property type="match status" value="1"/>
</dbReference>
<evidence type="ECO:0000259" key="8">
    <source>
        <dbReference type="PROSITE" id="PS50110"/>
    </source>
</evidence>
<reference evidence="10" key="1">
    <citation type="submission" date="2019-12" db="EMBL/GenBank/DDBJ databases">
        <title>Clostridiaceae gen. nov. sp. nov., isolated from sediment in Xinjiang, China.</title>
        <authorList>
            <person name="Zhang R."/>
        </authorList>
    </citation>
    <scope>NUCLEOTIDE SEQUENCE</scope>
    <source>
        <strain evidence="10">D2Q-11</strain>
    </source>
</reference>
<feature type="domain" description="Response regulatory" evidence="8">
    <location>
        <begin position="5"/>
        <end position="118"/>
    </location>
</feature>
<dbReference type="CDD" id="cd00383">
    <property type="entry name" value="trans_reg_C"/>
    <property type="match status" value="1"/>
</dbReference>
<dbReference type="GO" id="GO:0032993">
    <property type="term" value="C:protein-DNA complex"/>
    <property type="evidence" value="ECO:0007669"/>
    <property type="project" value="TreeGrafter"/>
</dbReference>
<dbReference type="InterPro" id="IPR001867">
    <property type="entry name" value="OmpR/PhoB-type_DNA-bd"/>
</dbReference>
<protein>
    <submittedName>
        <fullName evidence="10">Response regulator transcription factor</fullName>
    </submittedName>
</protein>
<proteinExistence type="predicted"/>
<sequence length="231" mass="26384">MNKRRVLIVDDEKEIADILRDFITTEGMEAMTAYNGGEAYEKFKSFSPSLVILDIMLPDNDGMEICRRIRNESDIPIIMLSAKDTDIDKIISLGLGADDYLTKPFSPAVVVAHVKAQLRRYMSTNRKSEDEDGLFIKNMKINLKKHLVEVDDKQIELVHKEFEILWLLASNAGTVFTKEQIYDEVWGVDEFGEIGTVTVHIRKLRTKIEADPAHPIYIKTIWGVGYKFDDG</sequence>
<dbReference type="RefSeq" id="WP_203365295.1">
    <property type="nucleotide sequence ID" value="NZ_WSFT01000016.1"/>
</dbReference>
<dbReference type="PROSITE" id="PS51755">
    <property type="entry name" value="OMPR_PHOB"/>
    <property type="match status" value="1"/>
</dbReference>
<keyword evidence="4 7" id="KW-0238">DNA-binding</keyword>
<keyword evidence="3" id="KW-0805">Transcription regulation</keyword>
<dbReference type="SMART" id="SM00862">
    <property type="entry name" value="Trans_reg_C"/>
    <property type="match status" value="1"/>
</dbReference>
<name>A0A942UV45_9FIRM</name>
<evidence type="ECO:0000259" key="9">
    <source>
        <dbReference type="PROSITE" id="PS51755"/>
    </source>
</evidence>
<evidence type="ECO:0000313" key="10">
    <source>
        <dbReference type="EMBL" id="MBS4537364.1"/>
    </source>
</evidence>
<keyword evidence="5" id="KW-0804">Transcription</keyword>
<comment type="caution">
    <text evidence="10">The sequence shown here is derived from an EMBL/GenBank/DDBJ whole genome shotgun (WGS) entry which is preliminary data.</text>
</comment>
<keyword evidence="1 6" id="KW-0597">Phosphoprotein</keyword>